<proteinExistence type="predicted"/>
<evidence type="ECO:0000313" key="2">
    <source>
        <dbReference type="Proteomes" id="UP001367508"/>
    </source>
</evidence>
<dbReference type="Proteomes" id="UP001367508">
    <property type="component" value="Unassembled WGS sequence"/>
</dbReference>
<keyword evidence="2" id="KW-1185">Reference proteome</keyword>
<protein>
    <submittedName>
        <fullName evidence="1">Uncharacterized protein</fullName>
    </submittedName>
</protein>
<accession>A0AAN9R684</accession>
<gene>
    <name evidence="1" type="ORF">VNO77_01379</name>
</gene>
<organism evidence="1 2">
    <name type="scientific">Canavalia gladiata</name>
    <name type="common">Sword bean</name>
    <name type="synonym">Dolichos gladiatus</name>
    <dbReference type="NCBI Taxonomy" id="3824"/>
    <lineage>
        <taxon>Eukaryota</taxon>
        <taxon>Viridiplantae</taxon>
        <taxon>Streptophyta</taxon>
        <taxon>Embryophyta</taxon>
        <taxon>Tracheophyta</taxon>
        <taxon>Spermatophyta</taxon>
        <taxon>Magnoliopsida</taxon>
        <taxon>eudicotyledons</taxon>
        <taxon>Gunneridae</taxon>
        <taxon>Pentapetalae</taxon>
        <taxon>rosids</taxon>
        <taxon>fabids</taxon>
        <taxon>Fabales</taxon>
        <taxon>Fabaceae</taxon>
        <taxon>Papilionoideae</taxon>
        <taxon>50 kb inversion clade</taxon>
        <taxon>NPAAA clade</taxon>
        <taxon>indigoferoid/millettioid clade</taxon>
        <taxon>Phaseoleae</taxon>
        <taxon>Canavalia</taxon>
    </lineage>
</organism>
<sequence>MVETTTGDAGELPSNGGLRFSAVLTGHRMPSFYSSLPSWVPSNRHIDTHKYSISVLLLHQKMLSAVWNHACKCICLEKKWTESKKKKTINERGSKKGSVLAVEKDVVRKYHGERDERAKMEKLFLSSPNFTAIPLLIWPQQQQSTLVCNPACIWLYNSAIQLFAICMTIAAYQCFQVPNAFLIHVVLRCCPSKLLF</sequence>
<name>A0AAN9R684_CANGL</name>
<evidence type="ECO:0000313" key="1">
    <source>
        <dbReference type="EMBL" id="KAK7359419.1"/>
    </source>
</evidence>
<comment type="caution">
    <text evidence="1">The sequence shown here is derived from an EMBL/GenBank/DDBJ whole genome shotgun (WGS) entry which is preliminary data.</text>
</comment>
<dbReference type="AlphaFoldDB" id="A0AAN9R684"/>
<dbReference type="EMBL" id="JAYMYQ010000001">
    <property type="protein sequence ID" value="KAK7359419.1"/>
    <property type="molecule type" value="Genomic_DNA"/>
</dbReference>
<reference evidence="1 2" key="1">
    <citation type="submission" date="2024-01" db="EMBL/GenBank/DDBJ databases">
        <title>The genomes of 5 underutilized Papilionoideae crops provide insights into root nodulation and disease resistanc.</title>
        <authorList>
            <person name="Jiang F."/>
        </authorList>
    </citation>
    <scope>NUCLEOTIDE SEQUENCE [LARGE SCALE GENOMIC DNA]</scope>
    <source>
        <strain evidence="1">LVBAO_FW01</strain>
        <tissue evidence="1">Leaves</tissue>
    </source>
</reference>